<dbReference type="GO" id="GO:0005524">
    <property type="term" value="F:ATP binding"/>
    <property type="evidence" value="ECO:0007669"/>
    <property type="project" value="UniProtKB-KW"/>
</dbReference>
<evidence type="ECO:0000256" key="11">
    <source>
        <dbReference type="ARBA" id="ARBA00022881"/>
    </source>
</evidence>
<dbReference type="InterPro" id="IPR027417">
    <property type="entry name" value="P-loop_NTPase"/>
</dbReference>
<dbReference type="Proteomes" id="UP001224325">
    <property type="component" value="Chromosome"/>
</dbReference>
<dbReference type="Gene3D" id="1.10.8.280">
    <property type="entry name" value="ABC transporter ATPase domain-like"/>
    <property type="match status" value="1"/>
</dbReference>
<keyword evidence="6" id="KW-0227">DNA damage</keyword>
<dbReference type="FunFam" id="1.20.1580.10:FF:000002">
    <property type="entry name" value="UvrABC system protein A"/>
    <property type="match status" value="1"/>
</dbReference>
<evidence type="ECO:0000256" key="2">
    <source>
        <dbReference type="ARBA" id="ARBA00022490"/>
    </source>
</evidence>
<dbReference type="CDD" id="cd03271">
    <property type="entry name" value="ABC_UvrA_II"/>
    <property type="match status" value="1"/>
</dbReference>
<reference evidence="18" key="1">
    <citation type="submission" date="2024-04" db="EMBL/GenBank/DDBJ databases">
        <title>Mariniflexile litorale, isolated from the shallow sediments of the Sea of Japan.</title>
        <authorList>
            <person name="Romanenko L."/>
            <person name="Isaeva M."/>
        </authorList>
    </citation>
    <scope>NUCLEOTIDE SEQUENCE [LARGE SCALE GENOMIC DNA]</scope>
    <source>
        <strain evidence="18">KMM 9835</strain>
    </source>
</reference>
<comment type="similarity">
    <text evidence="14">Belongs to the ABC transporter superfamily. UvrA family.</text>
</comment>
<sequence>MSQFTDFIEVKGARVHNLKNIDVSIPREKLVVITGLSGSGKSSLAFDTIYAEGQRRYIETFSAYARQFLGGLERPDVDKIDGLSPVIAIEQKTTSKSPRSTVGTITEIYDFLRLLYARASDAYSYNTGDKMVSYSDDQIKELIISDFKGKRINVLAPIVRSRKGHYRELFEQIAKQGFVKVRTDGEIKDLVKGMMLDRYKNHDIEIVIDRLVIDDSADNDKRLSETINTAMHHGDDVLMILDQDTNETRYFSRNLMCPTSGISYPNPEPNNFSFNSPKGACDTCNGIGTLYQVNGNKIVPDATLSIKAGALAPHGPEKNSWIFKQFETIAQRFNFKLTDAYQDIPEEAKHMILYGGNEKFSIENKTVGVTRDYKIDFEGVANFIENQYKTAESTSLKRWAKDYMDKVTCPTCEGSRLKKESLYFKINNKNIAELANADIIELTTWFKDLHNYLSEKQFKIAEEVLKEIKSRLQFLLDVGLDYLSLNRSSKSLSGGEAQRIRLATQIGSQLVGVLYILDEPSIGLHQRDNEKLINSLISLRDIGNSVIVVEHDKDMIERADYVIDIGPKAGKYGGEIISIGTPEELLTHHTLTADYLNGTKQIEIPKKRREGNGNFLELKGCTGNNLKNVSVKLPLGKMIGVTGVSGSGKSTLINETLYPILNAYYFNGVKKPMPYKSIKGLEHIDKVIDINQSPIGRTPRSNPATYTKTFDEIRSLFAKIPEAMIRGYKAGRFSFNVKGGRCETCQGGGLRVIEMNFLPDVYVECETCQGKRFNRETLEIRYKGKSISDVLNMTINEAVPFFEHIPKIHNKLKTIKDVGLGYITLGQQSTTLSGGEAQRIKLATELSKRDTGNTFYILDEPTTGLHFEDIRVLMIVLNKLADKGNTVLIIEHNLDVIKTVDHIIDVGYEGGKGGGQIIVEGTPEQVAKHKKSYTAKFLKKELAQFPIDN</sequence>
<evidence type="ECO:0000313" key="18">
    <source>
        <dbReference type="EMBL" id="XBL13605.1"/>
    </source>
</evidence>
<keyword evidence="18" id="KW-0378">Hydrolase</keyword>
<dbReference type="InterPro" id="IPR041102">
    <property type="entry name" value="UvrA_inter"/>
</dbReference>
<dbReference type="InterPro" id="IPR013815">
    <property type="entry name" value="ATP_grasp_subdomain_1"/>
</dbReference>
<keyword evidence="4" id="KW-0677">Repeat</keyword>
<dbReference type="EMBL" id="CP155618">
    <property type="protein sequence ID" value="XBL13605.1"/>
    <property type="molecule type" value="Genomic_DNA"/>
</dbReference>
<dbReference type="SMART" id="SM00382">
    <property type="entry name" value="AAA"/>
    <property type="match status" value="2"/>
</dbReference>
<evidence type="ECO:0000256" key="9">
    <source>
        <dbReference type="ARBA" id="ARBA00022833"/>
    </source>
</evidence>
<evidence type="ECO:0000256" key="12">
    <source>
        <dbReference type="ARBA" id="ARBA00023125"/>
    </source>
</evidence>
<dbReference type="PANTHER" id="PTHR43152">
    <property type="entry name" value="UVRABC SYSTEM PROTEIN A"/>
    <property type="match status" value="1"/>
</dbReference>
<dbReference type="NCBIfam" id="NF001503">
    <property type="entry name" value="PRK00349.1"/>
    <property type="match status" value="1"/>
</dbReference>
<dbReference type="RefSeq" id="WP_308993774.1">
    <property type="nucleotide sequence ID" value="NZ_CP155618.1"/>
</dbReference>
<evidence type="ECO:0000259" key="17">
    <source>
        <dbReference type="PROSITE" id="PS50893"/>
    </source>
</evidence>
<dbReference type="GO" id="GO:0003677">
    <property type="term" value="F:DNA binding"/>
    <property type="evidence" value="ECO:0007669"/>
    <property type="project" value="UniProtKB-KW"/>
</dbReference>
<keyword evidence="9" id="KW-0862">Zinc</keyword>
<keyword evidence="13" id="KW-0234">DNA repair</keyword>
<evidence type="ECO:0000256" key="8">
    <source>
        <dbReference type="ARBA" id="ARBA00022771"/>
    </source>
</evidence>
<dbReference type="KEGG" id="mlil:QLS71_014925"/>
<evidence type="ECO:0000256" key="7">
    <source>
        <dbReference type="ARBA" id="ARBA00022769"/>
    </source>
</evidence>
<protein>
    <recommendedName>
        <fullName evidence="15">UvrABC system protein A</fullName>
    </recommendedName>
    <alternativeName>
        <fullName evidence="16">Excinuclease ABC subunit A</fullName>
    </alternativeName>
</protein>
<feature type="domain" description="ABC transporter" evidence="17">
    <location>
        <begin position="599"/>
        <end position="939"/>
    </location>
</feature>
<comment type="subcellular location">
    <subcellularLocation>
        <location evidence="1">Cytoplasm</location>
    </subcellularLocation>
</comment>
<keyword evidence="19" id="KW-1185">Reference proteome</keyword>
<dbReference type="InterPro" id="IPR003593">
    <property type="entry name" value="AAA+_ATPase"/>
</dbReference>
<evidence type="ECO:0000256" key="6">
    <source>
        <dbReference type="ARBA" id="ARBA00022763"/>
    </source>
</evidence>
<dbReference type="GO" id="GO:0004518">
    <property type="term" value="F:nuclease activity"/>
    <property type="evidence" value="ECO:0007669"/>
    <property type="project" value="UniProtKB-KW"/>
</dbReference>
<dbReference type="SUPFAM" id="SSF52540">
    <property type="entry name" value="P-loop containing nucleoside triphosphate hydrolases"/>
    <property type="match status" value="2"/>
</dbReference>
<evidence type="ECO:0000256" key="14">
    <source>
        <dbReference type="ARBA" id="ARBA00038000"/>
    </source>
</evidence>
<dbReference type="InterPro" id="IPR003439">
    <property type="entry name" value="ABC_transporter-like_ATP-bd"/>
</dbReference>
<gene>
    <name evidence="18" type="primary">uvrA</name>
    <name evidence="18" type="ORF">QLS71_014925</name>
</gene>
<evidence type="ECO:0000313" key="19">
    <source>
        <dbReference type="Proteomes" id="UP001224325"/>
    </source>
</evidence>
<keyword evidence="7" id="KW-0228">DNA excision</keyword>
<proteinExistence type="inferred from homology"/>
<dbReference type="GO" id="GO:0016887">
    <property type="term" value="F:ATP hydrolysis activity"/>
    <property type="evidence" value="ECO:0007669"/>
    <property type="project" value="InterPro"/>
</dbReference>
<dbReference type="Pfam" id="PF17755">
    <property type="entry name" value="UvrA_DNA-bind"/>
    <property type="match status" value="1"/>
</dbReference>
<dbReference type="GO" id="GO:0008270">
    <property type="term" value="F:zinc ion binding"/>
    <property type="evidence" value="ECO:0007669"/>
    <property type="project" value="UniProtKB-KW"/>
</dbReference>
<dbReference type="InterPro" id="IPR041552">
    <property type="entry name" value="UvrA_DNA-bd"/>
</dbReference>
<dbReference type="Gene3D" id="3.40.50.300">
    <property type="entry name" value="P-loop containing nucleotide triphosphate hydrolases"/>
    <property type="match status" value="2"/>
</dbReference>
<dbReference type="InterPro" id="IPR017871">
    <property type="entry name" value="ABC_transporter-like_CS"/>
</dbReference>
<evidence type="ECO:0000256" key="16">
    <source>
        <dbReference type="ARBA" id="ARBA00042156"/>
    </source>
</evidence>
<dbReference type="InterPro" id="IPR004602">
    <property type="entry name" value="UvrA"/>
</dbReference>
<evidence type="ECO:0000256" key="5">
    <source>
        <dbReference type="ARBA" id="ARBA00022741"/>
    </source>
</evidence>
<keyword evidence="10" id="KW-0067">ATP-binding</keyword>
<dbReference type="PROSITE" id="PS00211">
    <property type="entry name" value="ABC_TRANSPORTER_1"/>
    <property type="match status" value="2"/>
</dbReference>
<keyword evidence="11" id="KW-0267">Excision nuclease</keyword>
<dbReference type="GO" id="GO:0009380">
    <property type="term" value="C:excinuclease repair complex"/>
    <property type="evidence" value="ECO:0007669"/>
    <property type="project" value="InterPro"/>
</dbReference>
<evidence type="ECO:0000256" key="10">
    <source>
        <dbReference type="ARBA" id="ARBA00022840"/>
    </source>
</evidence>
<dbReference type="GO" id="GO:0005737">
    <property type="term" value="C:cytoplasm"/>
    <property type="evidence" value="ECO:0007669"/>
    <property type="project" value="UniProtKB-SubCell"/>
</dbReference>
<dbReference type="Pfam" id="PF17760">
    <property type="entry name" value="UvrA_inter"/>
    <property type="match status" value="1"/>
</dbReference>
<keyword evidence="5" id="KW-0547">Nucleotide-binding</keyword>
<keyword evidence="12" id="KW-0238">DNA-binding</keyword>
<keyword evidence="8" id="KW-0863">Zinc-finger</keyword>
<evidence type="ECO:0000256" key="13">
    <source>
        <dbReference type="ARBA" id="ARBA00023204"/>
    </source>
</evidence>
<dbReference type="NCBIfam" id="TIGR00630">
    <property type="entry name" value="uvra"/>
    <property type="match status" value="1"/>
</dbReference>
<evidence type="ECO:0000256" key="3">
    <source>
        <dbReference type="ARBA" id="ARBA00022723"/>
    </source>
</evidence>
<evidence type="ECO:0000256" key="4">
    <source>
        <dbReference type="ARBA" id="ARBA00022737"/>
    </source>
</evidence>
<dbReference type="Gene3D" id="3.30.1490.20">
    <property type="entry name" value="ATP-grasp fold, A domain"/>
    <property type="match status" value="1"/>
</dbReference>
<name>A0AAU7ED84_9FLAO</name>
<dbReference type="PANTHER" id="PTHR43152:SF3">
    <property type="entry name" value="UVRABC SYSTEM PROTEIN A"/>
    <property type="match status" value="1"/>
</dbReference>
<dbReference type="Gene3D" id="1.20.1580.10">
    <property type="entry name" value="ABC transporter ATPase like domain"/>
    <property type="match status" value="2"/>
</dbReference>
<dbReference type="PROSITE" id="PS50893">
    <property type="entry name" value="ABC_TRANSPORTER_2"/>
    <property type="match status" value="1"/>
</dbReference>
<keyword evidence="3" id="KW-0479">Metal-binding</keyword>
<keyword evidence="2" id="KW-0963">Cytoplasm</keyword>
<evidence type="ECO:0000256" key="15">
    <source>
        <dbReference type="ARBA" id="ARBA00039316"/>
    </source>
</evidence>
<evidence type="ECO:0000256" key="1">
    <source>
        <dbReference type="ARBA" id="ARBA00004496"/>
    </source>
</evidence>
<accession>A0AAU7ED84</accession>
<dbReference type="AlphaFoldDB" id="A0AAU7ED84"/>
<organism evidence="18 19">
    <name type="scientific">Mariniflexile litorale</name>
    <dbReference type="NCBI Taxonomy" id="3045158"/>
    <lineage>
        <taxon>Bacteria</taxon>
        <taxon>Pseudomonadati</taxon>
        <taxon>Bacteroidota</taxon>
        <taxon>Flavobacteriia</taxon>
        <taxon>Flavobacteriales</taxon>
        <taxon>Flavobacteriaceae</taxon>
        <taxon>Mariniflexile</taxon>
    </lineage>
</organism>
<dbReference type="GO" id="GO:0006289">
    <property type="term" value="P:nucleotide-excision repair"/>
    <property type="evidence" value="ECO:0007669"/>
    <property type="project" value="InterPro"/>
</dbReference>